<feature type="domain" description="Helicase ATP-binding" evidence="1">
    <location>
        <begin position="13"/>
        <end position="179"/>
    </location>
</feature>
<evidence type="ECO:0000259" key="1">
    <source>
        <dbReference type="PROSITE" id="PS51192"/>
    </source>
</evidence>
<dbReference type="SMART" id="SM00487">
    <property type="entry name" value="DEXDc"/>
    <property type="match status" value="1"/>
</dbReference>
<dbReference type="RefSeq" id="WP_172697949.1">
    <property type="nucleotide sequence ID" value="NZ_WKPR01000022.1"/>
</dbReference>
<reference evidence="2 3" key="1">
    <citation type="journal article" date="2019" name="Nat. Med.">
        <title>A library of human gut bacterial isolates paired with longitudinal multiomics data enables mechanistic microbiome research.</title>
        <authorList>
            <person name="Poyet M."/>
            <person name="Groussin M."/>
            <person name="Gibbons S.M."/>
            <person name="Avila-Pacheco J."/>
            <person name="Jiang X."/>
            <person name="Kearney S.M."/>
            <person name="Perrotta A.R."/>
            <person name="Berdy B."/>
            <person name="Zhao S."/>
            <person name="Lieberman T.D."/>
            <person name="Swanson P.K."/>
            <person name="Smith M."/>
            <person name="Roesemann S."/>
            <person name="Alexander J.E."/>
            <person name="Rich S.A."/>
            <person name="Livny J."/>
            <person name="Vlamakis H."/>
            <person name="Clish C."/>
            <person name="Bullock K."/>
            <person name="Deik A."/>
            <person name="Scott J."/>
            <person name="Pierce K.A."/>
            <person name="Xavier R.J."/>
            <person name="Alm E.J."/>
        </authorList>
    </citation>
    <scope>NUCLEOTIDE SEQUENCE [LARGE SCALE GENOMIC DNA]</scope>
    <source>
        <strain evidence="2 3">BIOML-A2</strain>
    </source>
</reference>
<proteinExistence type="predicted"/>
<dbReference type="Gene3D" id="3.40.50.300">
    <property type="entry name" value="P-loop containing nucleotide triphosphate hydrolases"/>
    <property type="match status" value="2"/>
</dbReference>
<keyword evidence="2" id="KW-0347">Helicase</keyword>
<dbReference type="Pfam" id="PF00176">
    <property type="entry name" value="SNF2-rel_dom"/>
    <property type="match status" value="1"/>
</dbReference>
<comment type="caution">
    <text evidence="2">The sequence shown here is derived from an EMBL/GenBank/DDBJ whole genome shotgun (WGS) entry which is preliminary data.</text>
</comment>
<dbReference type="SUPFAM" id="SSF52540">
    <property type="entry name" value="P-loop containing nucleoside triphosphate hydrolases"/>
    <property type="match status" value="2"/>
</dbReference>
<name>A0A6I2R8P6_FLAPL</name>
<sequence length="455" mass="51517">MQYNPHEYQKFCIDYLLEHPAAGLFLKPGMGKTSVALTAAERLLYDTFEASKVLVIAPLRVAEDTWSRESAKWDHLQHLRVSRVLGSIKERRAALRADADIYCINRENVDWLVKAYWMNWPFDVVIIDELSSFRNPSARRFKALRKVRPLVKYLWGLTGTPRPKSLLNLWAQVYLLDRGERLGKTFTEYKRRYFNPGRRNGYVVYEWVPCDGAEDEIYARIGDICVSLETKGNVKMPELVETIRSVVLSPGVRAMYNSMEREAVLPLAGATIDAGSAAAVNGKLLQIAGGAIYDEDHQPHELHTEKLDALEDILEEANGEPVLLTYRYQHERDRIMARFPQAVQLKDSETIAAWNAGEIPLLLLHPAGAGHGLNLQDGGHIVVWFGPIYDLELWEQTIDRLYRQGQKHTTSVIVLVAEGTVEEDAMRSLDAKADGQAAMMEAIKARVNKYKRGVA</sequence>
<dbReference type="GO" id="GO:0005524">
    <property type="term" value="F:ATP binding"/>
    <property type="evidence" value="ECO:0007669"/>
    <property type="project" value="InterPro"/>
</dbReference>
<keyword evidence="2" id="KW-0378">Hydrolase</keyword>
<keyword evidence="2" id="KW-0547">Nucleotide-binding</keyword>
<dbReference type="GO" id="GO:0004386">
    <property type="term" value="F:helicase activity"/>
    <property type="evidence" value="ECO:0007669"/>
    <property type="project" value="UniProtKB-KW"/>
</dbReference>
<dbReference type="Proteomes" id="UP000434475">
    <property type="component" value="Unassembled WGS sequence"/>
</dbReference>
<gene>
    <name evidence="2" type="ORF">GKE97_18150</name>
</gene>
<evidence type="ECO:0000313" key="3">
    <source>
        <dbReference type="Proteomes" id="UP000434475"/>
    </source>
</evidence>
<dbReference type="AlphaFoldDB" id="A0A6I2R8P6"/>
<dbReference type="InterPro" id="IPR014001">
    <property type="entry name" value="Helicase_ATP-bd"/>
</dbReference>
<organism evidence="2 3">
    <name type="scientific">Flavonifractor plautii</name>
    <name type="common">Fusobacterium plautii</name>
    <dbReference type="NCBI Taxonomy" id="292800"/>
    <lineage>
        <taxon>Bacteria</taxon>
        <taxon>Bacillati</taxon>
        <taxon>Bacillota</taxon>
        <taxon>Clostridia</taxon>
        <taxon>Eubacteriales</taxon>
        <taxon>Oscillospiraceae</taxon>
        <taxon>Flavonifractor</taxon>
    </lineage>
</organism>
<protein>
    <submittedName>
        <fullName evidence="2">ATP-dependent helicase</fullName>
    </submittedName>
</protein>
<accession>A0A6I2R8P6</accession>
<keyword evidence="2" id="KW-0067">ATP-binding</keyword>
<evidence type="ECO:0000313" key="2">
    <source>
        <dbReference type="EMBL" id="MSB21420.1"/>
    </source>
</evidence>
<dbReference type="EMBL" id="WKPR01000022">
    <property type="protein sequence ID" value="MSB21420.1"/>
    <property type="molecule type" value="Genomic_DNA"/>
</dbReference>
<dbReference type="PROSITE" id="PS51192">
    <property type="entry name" value="HELICASE_ATP_BIND_1"/>
    <property type="match status" value="1"/>
</dbReference>
<dbReference type="InterPro" id="IPR027417">
    <property type="entry name" value="P-loop_NTPase"/>
</dbReference>
<dbReference type="PANTHER" id="PTHR10799">
    <property type="entry name" value="SNF2/RAD54 HELICASE FAMILY"/>
    <property type="match status" value="1"/>
</dbReference>
<dbReference type="InterPro" id="IPR000330">
    <property type="entry name" value="SNF2_N"/>
</dbReference>